<dbReference type="OrthoDB" id="424465at2759"/>
<keyword evidence="3" id="KW-1185">Reference proteome</keyword>
<dbReference type="PROSITE" id="PS51184">
    <property type="entry name" value="JMJC"/>
    <property type="match status" value="1"/>
</dbReference>
<protein>
    <recommendedName>
        <fullName evidence="1">JmjC domain-containing protein</fullName>
    </recommendedName>
</protein>
<dbReference type="InterPro" id="IPR003347">
    <property type="entry name" value="JmjC_dom"/>
</dbReference>
<dbReference type="GO" id="GO:0005737">
    <property type="term" value="C:cytoplasm"/>
    <property type="evidence" value="ECO:0007669"/>
    <property type="project" value="TreeGrafter"/>
</dbReference>
<dbReference type="InterPro" id="IPR050910">
    <property type="entry name" value="JMJD6_ArgDemeth/LysHydrox"/>
</dbReference>
<dbReference type="Proteomes" id="UP000054350">
    <property type="component" value="Unassembled WGS sequence"/>
</dbReference>
<dbReference type="STRING" id="578462.A0A0L0RXV4"/>
<dbReference type="AlphaFoldDB" id="A0A0L0RXV4"/>
<dbReference type="PANTHER" id="PTHR12480">
    <property type="entry name" value="ARGININE DEMETHYLASE AND LYSYL-HYDROXYLASE JMJD"/>
    <property type="match status" value="1"/>
</dbReference>
<accession>A0A0L0RXV4</accession>
<evidence type="ECO:0000259" key="1">
    <source>
        <dbReference type="PROSITE" id="PS51184"/>
    </source>
</evidence>
<gene>
    <name evidence="2" type="ORF">AMAG_00877</name>
</gene>
<reference evidence="2 3" key="1">
    <citation type="submission" date="2009-11" db="EMBL/GenBank/DDBJ databases">
        <title>Annotation of Allomyces macrogynus ATCC 38327.</title>
        <authorList>
            <consortium name="The Broad Institute Genome Sequencing Platform"/>
            <person name="Russ C."/>
            <person name="Cuomo C."/>
            <person name="Burger G."/>
            <person name="Gray M.W."/>
            <person name="Holland P.W.H."/>
            <person name="King N."/>
            <person name="Lang F.B.F."/>
            <person name="Roger A.J."/>
            <person name="Ruiz-Trillo I."/>
            <person name="Young S.K."/>
            <person name="Zeng Q."/>
            <person name="Gargeya S."/>
            <person name="Fitzgerald M."/>
            <person name="Haas B."/>
            <person name="Abouelleil A."/>
            <person name="Alvarado L."/>
            <person name="Arachchi H.M."/>
            <person name="Berlin A."/>
            <person name="Chapman S.B."/>
            <person name="Gearin G."/>
            <person name="Goldberg J."/>
            <person name="Griggs A."/>
            <person name="Gujja S."/>
            <person name="Hansen M."/>
            <person name="Heiman D."/>
            <person name="Howarth C."/>
            <person name="Larimer J."/>
            <person name="Lui A."/>
            <person name="MacDonald P.J.P."/>
            <person name="McCowen C."/>
            <person name="Montmayeur A."/>
            <person name="Murphy C."/>
            <person name="Neiman D."/>
            <person name="Pearson M."/>
            <person name="Priest M."/>
            <person name="Roberts A."/>
            <person name="Saif S."/>
            <person name="Shea T."/>
            <person name="Sisk P."/>
            <person name="Stolte C."/>
            <person name="Sykes S."/>
            <person name="Wortman J."/>
            <person name="Nusbaum C."/>
            <person name="Birren B."/>
        </authorList>
    </citation>
    <scope>NUCLEOTIDE SEQUENCE [LARGE SCALE GENOMIC DNA]</scope>
    <source>
        <strain evidence="2 3">ATCC 38327</strain>
    </source>
</reference>
<dbReference type="GO" id="GO:0005634">
    <property type="term" value="C:nucleus"/>
    <property type="evidence" value="ECO:0007669"/>
    <property type="project" value="TreeGrafter"/>
</dbReference>
<proteinExistence type="predicted"/>
<dbReference type="EMBL" id="GG745328">
    <property type="protein sequence ID" value="KNE54934.1"/>
    <property type="molecule type" value="Genomic_DNA"/>
</dbReference>
<dbReference type="Gene3D" id="2.60.120.650">
    <property type="entry name" value="Cupin"/>
    <property type="match status" value="1"/>
</dbReference>
<dbReference type="VEuPathDB" id="FungiDB:AMAG_00877"/>
<dbReference type="PANTHER" id="PTHR12480:SF6">
    <property type="entry name" value="2-OXOGLUTARATE AND IRON-DEPENDENT OXYGENASE JMJD4"/>
    <property type="match status" value="1"/>
</dbReference>
<dbReference type="GO" id="GO:0043565">
    <property type="term" value="F:sequence-specific DNA binding"/>
    <property type="evidence" value="ECO:0007669"/>
    <property type="project" value="TreeGrafter"/>
</dbReference>
<dbReference type="SMART" id="SM00558">
    <property type="entry name" value="JmjC"/>
    <property type="match status" value="1"/>
</dbReference>
<organism evidence="2 3">
    <name type="scientific">Allomyces macrogynus (strain ATCC 38327)</name>
    <name type="common">Allomyces javanicus var. macrogynus</name>
    <dbReference type="NCBI Taxonomy" id="578462"/>
    <lineage>
        <taxon>Eukaryota</taxon>
        <taxon>Fungi</taxon>
        <taxon>Fungi incertae sedis</taxon>
        <taxon>Blastocladiomycota</taxon>
        <taxon>Blastocladiomycetes</taxon>
        <taxon>Blastocladiales</taxon>
        <taxon>Blastocladiaceae</taxon>
        <taxon>Allomyces</taxon>
    </lineage>
</organism>
<dbReference type="eggNOG" id="KOG2131">
    <property type="taxonomic scope" value="Eukaryota"/>
</dbReference>
<evidence type="ECO:0000313" key="3">
    <source>
        <dbReference type="Proteomes" id="UP000054350"/>
    </source>
</evidence>
<reference evidence="3" key="2">
    <citation type="submission" date="2009-11" db="EMBL/GenBank/DDBJ databases">
        <title>The Genome Sequence of Allomyces macrogynus strain ATCC 38327.</title>
        <authorList>
            <consortium name="The Broad Institute Genome Sequencing Platform"/>
            <person name="Russ C."/>
            <person name="Cuomo C."/>
            <person name="Shea T."/>
            <person name="Young S.K."/>
            <person name="Zeng Q."/>
            <person name="Koehrsen M."/>
            <person name="Haas B."/>
            <person name="Borodovsky M."/>
            <person name="Guigo R."/>
            <person name="Alvarado L."/>
            <person name="Berlin A."/>
            <person name="Borenstein D."/>
            <person name="Chen Z."/>
            <person name="Engels R."/>
            <person name="Freedman E."/>
            <person name="Gellesch M."/>
            <person name="Goldberg J."/>
            <person name="Griggs A."/>
            <person name="Gujja S."/>
            <person name="Heiman D."/>
            <person name="Hepburn T."/>
            <person name="Howarth C."/>
            <person name="Jen D."/>
            <person name="Larson L."/>
            <person name="Lewis B."/>
            <person name="Mehta T."/>
            <person name="Park D."/>
            <person name="Pearson M."/>
            <person name="Roberts A."/>
            <person name="Saif S."/>
            <person name="Shenoy N."/>
            <person name="Sisk P."/>
            <person name="Stolte C."/>
            <person name="Sykes S."/>
            <person name="Walk T."/>
            <person name="White J."/>
            <person name="Yandava C."/>
            <person name="Burger G."/>
            <person name="Gray M.W."/>
            <person name="Holland P.W.H."/>
            <person name="King N."/>
            <person name="Lang F.B.F."/>
            <person name="Roger A.J."/>
            <person name="Ruiz-Trillo I."/>
            <person name="Lander E."/>
            <person name="Nusbaum C."/>
        </authorList>
    </citation>
    <scope>NUCLEOTIDE SEQUENCE [LARGE SCALE GENOMIC DNA]</scope>
    <source>
        <strain evidence="3">ATCC 38327</strain>
    </source>
</reference>
<dbReference type="OMA" id="HPCMFSR"/>
<feature type="domain" description="JmjC" evidence="1">
    <location>
        <begin position="130"/>
        <end position="296"/>
    </location>
</feature>
<dbReference type="Pfam" id="PF13621">
    <property type="entry name" value="Cupin_8"/>
    <property type="match status" value="1"/>
</dbReference>
<evidence type="ECO:0000313" key="2">
    <source>
        <dbReference type="EMBL" id="KNE54934.1"/>
    </source>
</evidence>
<name>A0A0L0RXV4_ALLM3</name>
<sequence>MATINDQRFSRDHYLPNLSHFPARRASISYAEFVRKHLIPNYPLLLGPGATASWRSRREWVNPVDGSPDLDQLRALFGQAQVDVADCHQRWFSDQPKTTMTFAEFLDQWENVKRDRGSPGIASAGSSWCGYAKDWHLMRDFPEYDSFELLDIFQDDWLNLWYDRREDTNDDYRFVYMGIAGTWTPFHADVMRSYSWSTNICGRKRWIMFPPGQEELFRDRAGNTVYDVHAATNDVGFPLFKDALRIEFIQEPGQTVFVPSGWFHQVENLEDTISINHNWTNAFNMPFVVQSILSDFASVEAAIEHERASMTPDEWKDHCQLMLGAIAGIDFAGLGRWLTCVKDELSRRVLDLGATVPHPDEPPVTLEVIRNTSDRILPLRVIEYGLQSIARFQFTLASFSSC</sequence>
<dbReference type="GO" id="GO:0045905">
    <property type="term" value="P:positive regulation of translational termination"/>
    <property type="evidence" value="ECO:0007669"/>
    <property type="project" value="TreeGrafter"/>
</dbReference>
<dbReference type="SUPFAM" id="SSF51197">
    <property type="entry name" value="Clavaminate synthase-like"/>
    <property type="match status" value="1"/>
</dbReference>
<dbReference type="GO" id="GO:0016706">
    <property type="term" value="F:2-oxoglutarate-dependent dioxygenase activity"/>
    <property type="evidence" value="ECO:0007669"/>
    <property type="project" value="TreeGrafter"/>
</dbReference>
<dbReference type="InterPro" id="IPR041667">
    <property type="entry name" value="Cupin_8"/>
</dbReference>